<reference evidence="2" key="2">
    <citation type="submission" date="2021-09" db="EMBL/GenBank/DDBJ databases">
        <authorList>
            <person name="Gilroy R."/>
        </authorList>
    </citation>
    <scope>NUCLEOTIDE SEQUENCE</scope>
    <source>
        <strain evidence="2">CHK189-29639</strain>
    </source>
</reference>
<sequence length="268" mass="28734">MRITQRLVMASAVLASIGVTGMMQNKHISKTAMTEHKNVQKATVKHSTFFSKVSADTINQTAIKGISNSSSPFPNVSVNNLQISSGMGWRSIDGVQYHQGWDLPAVQGTPVLATNSGVVSYTGFLPDQGNVVIVYFQESNTAVYFQHLASITVSKGQQVTSGQQVGTVGGTGASPDYNSYAPHLHIGAFKNASNYINNAYPMPSLPTNSETAATTDFISPAEMFGIDDNQNNWIDEQTNMYGSNSEQPASISDGNNFVTVGQALQQIQ</sequence>
<proteinExistence type="predicted"/>
<dbReference type="CDD" id="cd12797">
    <property type="entry name" value="M23_peptidase"/>
    <property type="match status" value="1"/>
</dbReference>
<dbReference type="InterPro" id="IPR050570">
    <property type="entry name" value="Cell_wall_metabolism_enzyme"/>
</dbReference>
<dbReference type="SUPFAM" id="SSF51261">
    <property type="entry name" value="Duplicated hybrid motif"/>
    <property type="match status" value="1"/>
</dbReference>
<reference evidence="2" key="1">
    <citation type="journal article" date="2021" name="PeerJ">
        <title>Extensive microbial diversity within the chicken gut microbiome revealed by metagenomics and culture.</title>
        <authorList>
            <person name="Gilroy R."/>
            <person name="Ravi A."/>
            <person name="Getino M."/>
            <person name="Pursley I."/>
            <person name="Horton D.L."/>
            <person name="Alikhan N.F."/>
            <person name="Baker D."/>
            <person name="Gharbi K."/>
            <person name="Hall N."/>
            <person name="Watson M."/>
            <person name="Adriaenssens E.M."/>
            <person name="Foster-Nyarko E."/>
            <person name="Jarju S."/>
            <person name="Secka A."/>
            <person name="Antonio M."/>
            <person name="Oren A."/>
            <person name="Chaudhuri R.R."/>
            <person name="La Ragione R."/>
            <person name="Hildebrand F."/>
            <person name="Pallen M.J."/>
        </authorList>
    </citation>
    <scope>NUCLEOTIDE SEQUENCE</scope>
    <source>
        <strain evidence="2">CHK189-29639</strain>
    </source>
</reference>
<dbReference type="AlphaFoldDB" id="A0A921LJJ0"/>
<protein>
    <submittedName>
        <fullName evidence="2">M23 family metallopeptidase</fullName>
    </submittedName>
</protein>
<evidence type="ECO:0000313" key="3">
    <source>
        <dbReference type="Proteomes" id="UP000759256"/>
    </source>
</evidence>
<dbReference type="GO" id="GO:0004222">
    <property type="term" value="F:metalloendopeptidase activity"/>
    <property type="evidence" value="ECO:0007669"/>
    <property type="project" value="TreeGrafter"/>
</dbReference>
<dbReference type="Pfam" id="PF01551">
    <property type="entry name" value="Peptidase_M23"/>
    <property type="match status" value="1"/>
</dbReference>
<dbReference type="PANTHER" id="PTHR21666">
    <property type="entry name" value="PEPTIDASE-RELATED"/>
    <property type="match status" value="1"/>
</dbReference>
<dbReference type="InterPro" id="IPR011055">
    <property type="entry name" value="Dup_hybrid_motif"/>
</dbReference>
<comment type="caution">
    <text evidence="2">The sequence shown here is derived from an EMBL/GenBank/DDBJ whole genome shotgun (WGS) entry which is preliminary data.</text>
</comment>
<evidence type="ECO:0000313" key="2">
    <source>
        <dbReference type="EMBL" id="HJG14978.1"/>
    </source>
</evidence>
<accession>A0A921LJJ0</accession>
<dbReference type="Proteomes" id="UP000759256">
    <property type="component" value="Unassembled WGS sequence"/>
</dbReference>
<gene>
    <name evidence="2" type="ORF">K8V06_02410</name>
</gene>
<evidence type="ECO:0000259" key="1">
    <source>
        <dbReference type="Pfam" id="PF01551"/>
    </source>
</evidence>
<feature type="domain" description="M23ase beta-sheet core" evidence="1">
    <location>
        <begin position="97"/>
        <end position="192"/>
    </location>
</feature>
<dbReference type="Gene3D" id="2.70.70.10">
    <property type="entry name" value="Glucose Permease (Domain IIA)"/>
    <property type="match status" value="1"/>
</dbReference>
<organism evidence="2 3">
    <name type="scientific">Ligilactobacillus salivarius</name>
    <dbReference type="NCBI Taxonomy" id="1624"/>
    <lineage>
        <taxon>Bacteria</taxon>
        <taxon>Bacillati</taxon>
        <taxon>Bacillota</taxon>
        <taxon>Bacilli</taxon>
        <taxon>Lactobacillales</taxon>
        <taxon>Lactobacillaceae</taxon>
        <taxon>Ligilactobacillus</taxon>
    </lineage>
</organism>
<dbReference type="InterPro" id="IPR016047">
    <property type="entry name" value="M23ase_b-sheet_dom"/>
</dbReference>
<dbReference type="PANTHER" id="PTHR21666:SF286">
    <property type="entry name" value="LIPOPROTEIN NLPD"/>
    <property type="match status" value="1"/>
</dbReference>
<dbReference type="EMBL" id="DYVK01000024">
    <property type="protein sequence ID" value="HJG14978.1"/>
    <property type="molecule type" value="Genomic_DNA"/>
</dbReference>
<name>A0A921LJJ0_9LACO</name>